<evidence type="ECO:0000313" key="2">
    <source>
        <dbReference type="EMBL" id="KAH3822395.1"/>
    </source>
</evidence>
<comment type="caution">
    <text evidence="2">The sequence shown here is derived from an EMBL/GenBank/DDBJ whole genome shotgun (WGS) entry which is preliminary data.</text>
</comment>
<feature type="region of interest" description="Disordered" evidence="1">
    <location>
        <begin position="50"/>
        <end position="100"/>
    </location>
</feature>
<proteinExistence type="predicted"/>
<evidence type="ECO:0000256" key="1">
    <source>
        <dbReference type="SAM" id="MobiDB-lite"/>
    </source>
</evidence>
<dbReference type="Proteomes" id="UP000828390">
    <property type="component" value="Unassembled WGS sequence"/>
</dbReference>
<sequence>MPLLQLQRLLSLLPPESCELSAEDYVGVDADEPTGHQLQDKDILSMLSDEHEPWSRPMTTTTPNTQTMSPSLTSPLRKPGLHFLQSSHTSSRRVPASQTTTIKTASIHWTSFEK</sequence>
<gene>
    <name evidence="2" type="ORF">DPMN_124173</name>
</gene>
<keyword evidence="3" id="KW-1185">Reference proteome</keyword>
<dbReference type="EMBL" id="JAIWYP010000005">
    <property type="protein sequence ID" value="KAH3822395.1"/>
    <property type="molecule type" value="Genomic_DNA"/>
</dbReference>
<accession>A0A9D4JRY5</accession>
<reference evidence="2" key="1">
    <citation type="journal article" date="2019" name="bioRxiv">
        <title>The Genome of the Zebra Mussel, Dreissena polymorpha: A Resource for Invasive Species Research.</title>
        <authorList>
            <person name="McCartney M.A."/>
            <person name="Auch B."/>
            <person name="Kono T."/>
            <person name="Mallez S."/>
            <person name="Zhang Y."/>
            <person name="Obille A."/>
            <person name="Becker A."/>
            <person name="Abrahante J.E."/>
            <person name="Garbe J."/>
            <person name="Badalamenti J.P."/>
            <person name="Herman A."/>
            <person name="Mangelson H."/>
            <person name="Liachko I."/>
            <person name="Sullivan S."/>
            <person name="Sone E.D."/>
            <person name="Koren S."/>
            <person name="Silverstein K.A.T."/>
            <person name="Beckman K.B."/>
            <person name="Gohl D.M."/>
        </authorList>
    </citation>
    <scope>NUCLEOTIDE SEQUENCE</scope>
    <source>
        <strain evidence="2">Duluth1</strain>
        <tissue evidence="2">Whole animal</tissue>
    </source>
</reference>
<name>A0A9D4JRY5_DREPO</name>
<protein>
    <submittedName>
        <fullName evidence="2">Uncharacterized protein</fullName>
    </submittedName>
</protein>
<evidence type="ECO:0000313" key="3">
    <source>
        <dbReference type="Proteomes" id="UP000828390"/>
    </source>
</evidence>
<dbReference type="AlphaFoldDB" id="A0A9D4JRY5"/>
<reference evidence="2" key="2">
    <citation type="submission" date="2020-11" db="EMBL/GenBank/DDBJ databases">
        <authorList>
            <person name="McCartney M.A."/>
            <person name="Auch B."/>
            <person name="Kono T."/>
            <person name="Mallez S."/>
            <person name="Becker A."/>
            <person name="Gohl D.M."/>
            <person name="Silverstein K.A.T."/>
            <person name="Koren S."/>
            <person name="Bechman K.B."/>
            <person name="Herman A."/>
            <person name="Abrahante J.E."/>
            <person name="Garbe J."/>
        </authorList>
    </citation>
    <scope>NUCLEOTIDE SEQUENCE</scope>
    <source>
        <strain evidence="2">Duluth1</strain>
        <tissue evidence="2">Whole animal</tissue>
    </source>
</reference>
<organism evidence="2 3">
    <name type="scientific">Dreissena polymorpha</name>
    <name type="common">Zebra mussel</name>
    <name type="synonym">Mytilus polymorpha</name>
    <dbReference type="NCBI Taxonomy" id="45954"/>
    <lineage>
        <taxon>Eukaryota</taxon>
        <taxon>Metazoa</taxon>
        <taxon>Spiralia</taxon>
        <taxon>Lophotrochozoa</taxon>
        <taxon>Mollusca</taxon>
        <taxon>Bivalvia</taxon>
        <taxon>Autobranchia</taxon>
        <taxon>Heteroconchia</taxon>
        <taxon>Euheterodonta</taxon>
        <taxon>Imparidentia</taxon>
        <taxon>Neoheterodontei</taxon>
        <taxon>Myida</taxon>
        <taxon>Dreissenoidea</taxon>
        <taxon>Dreissenidae</taxon>
        <taxon>Dreissena</taxon>
    </lineage>
</organism>
<feature type="compositionally biased region" description="Low complexity" evidence="1">
    <location>
        <begin position="57"/>
        <end position="71"/>
    </location>
</feature>